<dbReference type="PANTHER" id="PTHR38110:SF1">
    <property type="entry name" value="THIOESTERASE DOMAIN-CONTAINING PROTEIN"/>
    <property type="match status" value="1"/>
</dbReference>
<name>A0ABP5API2_9ACTN</name>
<proteinExistence type="predicted"/>
<dbReference type="EMBL" id="BAAAMY010000004">
    <property type="protein sequence ID" value="GAA1918389.1"/>
    <property type="molecule type" value="Genomic_DNA"/>
</dbReference>
<dbReference type="InterPro" id="IPR042171">
    <property type="entry name" value="Acyl-CoA_hotdog"/>
</dbReference>
<evidence type="ECO:0000259" key="1">
    <source>
        <dbReference type="Pfam" id="PF13622"/>
    </source>
</evidence>
<reference evidence="4" key="1">
    <citation type="journal article" date="2019" name="Int. J. Syst. Evol. Microbiol.">
        <title>The Global Catalogue of Microorganisms (GCM) 10K type strain sequencing project: providing services to taxonomists for standard genome sequencing and annotation.</title>
        <authorList>
            <consortium name="The Broad Institute Genomics Platform"/>
            <consortium name="The Broad Institute Genome Sequencing Center for Infectious Disease"/>
            <person name="Wu L."/>
            <person name="Ma J."/>
        </authorList>
    </citation>
    <scope>NUCLEOTIDE SEQUENCE [LARGE SCALE GENOMIC DNA]</scope>
    <source>
        <strain evidence="4">JCM 14046</strain>
    </source>
</reference>
<keyword evidence="4" id="KW-1185">Reference proteome</keyword>
<dbReference type="InterPro" id="IPR029069">
    <property type="entry name" value="HotDog_dom_sf"/>
</dbReference>
<dbReference type="InterPro" id="IPR052389">
    <property type="entry name" value="Sec_Metab_Biosynth-Assoc"/>
</dbReference>
<gene>
    <name evidence="3" type="ORF">GCM10009737_19810</name>
</gene>
<dbReference type="Pfam" id="PF13622">
    <property type="entry name" value="4HBT_3"/>
    <property type="match status" value="1"/>
</dbReference>
<dbReference type="Proteomes" id="UP001501612">
    <property type="component" value="Unassembled WGS sequence"/>
</dbReference>
<protein>
    <submittedName>
        <fullName evidence="3">Thioesterase family protein</fullName>
    </submittedName>
</protein>
<dbReference type="InterPro" id="IPR049450">
    <property type="entry name" value="ACOT8-like_C"/>
</dbReference>
<dbReference type="Gene3D" id="2.40.160.210">
    <property type="entry name" value="Acyl-CoA thioesterase, double hotdog domain"/>
    <property type="match status" value="1"/>
</dbReference>
<dbReference type="InterPro" id="IPR049449">
    <property type="entry name" value="TesB_ACOT8-like_N"/>
</dbReference>
<dbReference type="PANTHER" id="PTHR38110">
    <property type="entry name" value="CHROMOSOME 23, WHOLE GENOME SHOTGUN SEQUENCE"/>
    <property type="match status" value="1"/>
</dbReference>
<evidence type="ECO:0000313" key="4">
    <source>
        <dbReference type="Proteomes" id="UP001501612"/>
    </source>
</evidence>
<accession>A0ABP5API2</accession>
<dbReference type="RefSeq" id="WP_344006637.1">
    <property type="nucleotide sequence ID" value="NZ_BAAAMY010000004.1"/>
</dbReference>
<evidence type="ECO:0000313" key="3">
    <source>
        <dbReference type="EMBL" id="GAA1918389.1"/>
    </source>
</evidence>
<evidence type="ECO:0000259" key="2">
    <source>
        <dbReference type="Pfam" id="PF20789"/>
    </source>
</evidence>
<sequence length="295" mass="30031">MSAEAPGAGAPGAGAPGGAGFARATGVEALGDGAYAAELDAGWRIGAALNGGYLLATVARGMGRVATHAPDPLAVSAYYASAAAPGAATVRTRVVREGGSSAVLGAELVQATADGTEEVRLSALATYGVLAREPDPAAGPVPVAPPADLPPPEDCVGPADVAPAFAREAPFVERFEMRMDPTSAGWLRGAPSGRGVQQGWLRLADGAAPDPWLLLLVLDALPPVTYDLGLPGWAPTLELTAHVRAHPEPGWLAVRHETRTVAGGLFEEDSAVWDSSGRLVAQGRQLARTPRPPRG</sequence>
<feature type="domain" description="Acyl-CoA thioesterase-like N-terminal HotDog" evidence="1">
    <location>
        <begin position="40"/>
        <end position="127"/>
    </location>
</feature>
<organism evidence="3 4">
    <name type="scientific">Nocardioides lentus</name>
    <dbReference type="NCBI Taxonomy" id="338077"/>
    <lineage>
        <taxon>Bacteria</taxon>
        <taxon>Bacillati</taxon>
        <taxon>Actinomycetota</taxon>
        <taxon>Actinomycetes</taxon>
        <taxon>Propionibacteriales</taxon>
        <taxon>Nocardioidaceae</taxon>
        <taxon>Nocardioides</taxon>
    </lineage>
</organism>
<comment type="caution">
    <text evidence="3">The sequence shown here is derived from an EMBL/GenBank/DDBJ whole genome shotgun (WGS) entry which is preliminary data.</text>
</comment>
<feature type="domain" description="Acyl-CoA thioesterase-like C-terminal" evidence="2">
    <location>
        <begin position="152"/>
        <end position="287"/>
    </location>
</feature>
<dbReference type="SUPFAM" id="SSF54637">
    <property type="entry name" value="Thioesterase/thiol ester dehydrase-isomerase"/>
    <property type="match status" value="2"/>
</dbReference>
<dbReference type="Pfam" id="PF20789">
    <property type="entry name" value="4HBT_3C"/>
    <property type="match status" value="1"/>
</dbReference>